<dbReference type="InterPro" id="IPR003601">
    <property type="entry name" value="Topo_IA_2"/>
</dbReference>
<keyword evidence="4" id="KW-0507">mRNA processing</keyword>
<dbReference type="Gene3D" id="2.70.20.10">
    <property type="entry name" value="Topoisomerase I, domain 3"/>
    <property type="match status" value="1"/>
</dbReference>
<evidence type="ECO:0000313" key="18">
    <source>
        <dbReference type="EMBL" id="SCV72038.1"/>
    </source>
</evidence>
<dbReference type="GO" id="GO:0006397">
    <property type="term" value="P:mRNA processing"/>
    <property type="evidence" value="ECO:0007669"/>
    <property type="project" value="UniProtKB-KW"/>
</dbReference>
<evidence type="ECO:0000256" key="1">
    <source>
        <dbReference type="ARBA" id="ARBA00000213"/>
    </source>
</evidence>
<dbReference type="GO" id="GO:0031422">
    <property type="term" value="C:RecQ family helicase-topoisomerase III complex"/>
    <property type="evidence" value="ECO:0007669"/>
    <property type="project" value="TreeGrafter"/>
</dbReference>
<name>A0A238FLI3_9BASI</name>
<dbReference type="EC" id="5.6.2.1" evidence="3 12"/>
<evidence type="ECO:0000259" key="17">
    <source>
        <dbReference type="PROSITE" id="PS52039"/>
    </source>
</evidence>
<dbReference type="InterPro" id="IPR000380">
    <property type="entry name" value="Topo_IA"/>
</dbReference>
<feature type="compositionally biased region" description="Gly residues" evidence="13">
    <location>
        <begin position="930"/>
        <end position="945"/>
    </location>
</feature>
<evidence type="ECO:0000256" key="4">
    <source>
        <dbReference type="ARBA" id="ARBA00022664"/>
    </source>
</evidence>
<dbReference type="InterPro" id="IPR003602">
    <property type="entry name" value="Topo_IA_DNA-bd_dom"/>
</dbReference>
<evidence type="ECO:0000256" key="6">
    <source>
        <dbReference type="ARBA" id="ARBA00022771"/>
    </source>
</evidence>
<keyword evidence="5" id="KW-0479">Metal-binding</keyword>
<gene>
    <name evidence="18" type="ORF">BQ2448_4732</name>
</gene>
<organism evidence="18 19">
    <name type="scientific">Microbotryum intermedium</name>
    <dbReference type="NCBI Taxonomy" id="269621"/>
    <lineage>
        <taxon>Eukaryota</taxon>
        <taxon>Fungi</taxon>
        <taxon>Dikarya</taxon>
        <taxon>Basidiomycota</taxon>
        <taxon>Pucciniomycotina</taxon>
        <taxon>Microbotryomycetes</taxon>
        <taxon>Microbotryales</taxon>
        <taxon>Microbotryaceae</taxon>
        <taxon>Microbotryum</taxon>
    </lineage>
</organism>
<evidence type="ECO:0000259" key="16">
    <source>
        <dbReference type="PROSITE" id="PS51999"/>
    </source>
</evidence>
<dbReference type="PANTHER" id="PTHR11390:SF21">
    <property type="entry name" value="DNA TOPOISOMERASE 3-ALPHA"/>
    <property type="match status" value="1"/>
</dbReference>
<dbReference type="STRING" id="269621.A0A238FLI3"/>
<dbReference type="EMBL" id="FMSP01000008">
    <property type="protein sequence ID" value="SCV72038.1"/>
    <property type="molecule type" value="Genomic_DNA"/>
</dbReference>
<dbReference type="InterPro" id="IPR036875">
    <property type="entry name" value="Znf_CCHC_sf"/>
</dbReference>
<feature type="domain" description="Toprim" evidence="15">
    <location>
        <begin position="3"/>
        <end position="153"/>
    </location>
</feature>
<feature type="region of interest" description="Disordered" evidence="13">
    <location>
        <begin position="387"/>
        <end position="412"/>
    </location>
</feature>
<dbReference type="SMART" id="SM00493">
    <property type="entry name" value="TOPRIM"/>
    <property type="match status" value="1"/>
</dbReference>
<evidence type="ECO:0000256" key="3">
    <source>
        <dbReference type="ARBA" id="ARBA00012891"/>
    </source>
</evidence>
<keyword evidence="8 12" id="KW-0799">Topoisomerase</keyword>
<comment type="catalytic activity">
    <reaction evidence="1 12">
        <text>ATP-independent breakage of single-stranded DNA, followed by passage and rejoining.</text>
        <dbReference type="EC" id="5.6.2.1"/>
    </reaction>
</comment>
<feature type="compositionally biased region" description="Low complexity" evidence="13">
    <location>
        <begin position="709"/>
        <end position="721"/>
    </location>
</feature>
<feature type="domain" description="CCHC-type" evidence="14">
    <location>
        <begin position="992"/>
        <end position="1007"/>
    </location>
</feature>
<dbReference type="Pfam" id="PF00098">
    <property type="entry name" value="zf-CCHC"/>
    <property type="match status" value="3"/>
</dbReference>
<evidence type="ECO:0000259" key="15">
    <source>
        <dbReference type="PROSITE" id="PS50880"/>
    </source>
</evidence>
<feature type="domain" description="CCHC-type" evidence="14">
    <location>
        <begin position="952"/>
        <end position="967"/>
    </location>
</feature>
<feature type="region of interest" description="Disordered" evidence="13">
    <location>
        <begin position="839"/>
        <end position="879"/>
    </location>
</feature>
<feature type="compositionally biased region" description="Acidic residues" evidence="13">
    <location>
        <begin position="742"/>
        <end position="756"/>
    </location>
</feature>
<evidence type="ECO:0000256" key="2">
    <source>
        <dbReference type="ARBA" id="ARBA00009446"/>
    </source>
</evidence>
<keyword evidence="9 12" id="KW-0238">DNA-binding</keyword>
<feature type="compositionally biased region" description="Gly residues" evidence="13">
    <location>
        <begin position="670"/>
        <end position="683"/>
    </location>
</feature>
<dbReference type="PROSITE" id="PS50880">
    <property type="entry name" value="TOPRIM"/>
    <property type="match status" value="1"/>
</dbReference>
<dbReference type="InterPro" id="IPR023405">
    <property type="entry name" value="Topo_IA_core_domain"/>
</dbReference>
<dbReference type="Gene3D" id="4.10.60.10">
    <property type="entry name" value="Zinc finger, CCHC-type"/>
    <property type="match status" value="3"/>
</dbReference>
<dbReference type="Pfam" id="PF06839">
    <property type="entry name" value="Zn_ribbon_GRF"/>
    <property type="match status" value="2"/>
</dbReference>
<keyword evidence="10 12" id="KW-0413">Isomerase</keyword>
<evidence type="ECO:0000256" key="10">
    <source>
        <dbReference type="ARBA" id="ARBA00023235"/>
    </source>
</evidence>
<dbReference type="InterPro" id="IPR034144">
    <property type="entry name" value="TOPRIM_TopoIII"/>
</dbReference>
<feature type="region of interest" description="Disordered" evidence="13">
    <location>
        <begin position="961"/>
        <end position="985"/>
    </location>
</feature>
<dbReference type="Pfam" id="PF01751">
    <property type="entry name" value="Toprim"/>
    <property type="match status" value="1"/>
</dbReference>
<dbReference type="Gene3D" id="3.40.50.140">
    <property type="match status" value="1"/>
</dbReference>
<feature type="domain" description="Topo IA-type catalytic" evidence="17">
    <location>
        <begin position="180"/>
        <end position="610"/>
    </location>
</feature>
<dbReference type="Pfam" id="PF01131">
    <property type="entry name" value="Topoisom_bac"/>
    <property type="match status" value="1"/>
</dbReference>
<dbReference type="SMART" id="SM00436">
    <property type="entry name" value="TOP1Bc"/>
    <property type="match status" value="1"/>
</dbReference>
<evidence type="ECO:0000256" key="13">
    <source>
        <dbReference type="SAM" id="MobiDB-lite"/>
    </source>
</evidence>
<proteinExistence type="inferred from homology"/>
<evidence type="ECO:0000256" key="11">
    <source>
        <dbReference type="PROSITE-ProRule" id="PRU00047"/>
    </source>
</evidence>
<dbReference type="PROSITE" id="PS50158">
    <property type="entry name" value="ZF_CCHC"/>
    <property type="match status" value="3"/>
</dbReference>
<dbReference type="CDD" id="cd00186">
    <property type="entry name" value="TOP1Ac"/>
    <property type="match status" value="1"/>
</dbReference>
<sequence length="1082" mass="117219">MVRYLSVAEKPSISKSITQILSGGRFTTRNARHPQWIKNYDFSYRLPQHGPGFTDFTVTAVAGHLMTSDFPEAFKNWRSCDPFTLFDAPIIHSVNSDANQKGIAANLAAEARNATHLMIWTDCDREGEHIGIEVATVCRKANPRIIVKRARFSAIIANRVDALFPCSQINNACQNAIELDMRQVNAVAARMDLDLRVGAALTRTQTLGLQGRFAALAEKIISYGKSCLAGPCQFPTLGFVVDQYERVQAFIAEPFWFIRVAITREDSTTVFRWQRGKLFDHEVAEALFELCQNEPEATVLSQQTKPTQKWKPLPLTTVELQKTGSRLLKMTPKQILDTSDSLYQRGILSYPRTETDIFDKDFDFMDLIQKQAADGAWGPFATNLTNGGFERPRNGKKDDKAHPPIHPTSHVNSLAGDDKKVYDLVVRRFLACCSKNARGLETTVELSLADERFTASGLIVQERNYLDVYIYDKWSGNLLPSFEVGERFVPDECSLDEGSTTQPNLLTEADLISLMDKNGIGTDATIAEHIAKIIEREYVMKQRQGGTEYLVPSTLGIGLVEGYNAIGFDKSLSKPYLRRLTERRMDEICQGTKTKTQVIDETLDEYRQMFIKAKREFQTFIDSVAKYIDGDGGGGGGDGESDDDHDGGGPPARRRPRGGVAEGRGRGRGRGTGARGRGAGRGAGVDRDEDDDDGSNGPAGGRAGGQGRGAAATNAPGATRAPTERGRTNARPTPPAVPKAEVEEEAEADPRPDEDEYYFESDGIERAIAIGRELYIRDREIMLRDTPPGMPPTCDCGDPSVKKTVTKQSANTGRKFWACRLGMPGCGFFAWADETGAPRAATASPQRKRLFAGPSDSRSPVRPRLASSNGQDGAEGQRCNCNLTPVERTVTKEGPNTGRQFLMCNNTSKSAQCKFFVWLDEDGAPSRARGSGGGSNGGGGGGGGGRPPTGECFICKQEGHWSRDCPSKNEVRGEDRAGGGNGGGGRPPTGECFICREEGHWSRDCPSKNERGGGAAGTANGARDAAGGGACFNCGEEGHYSSACPNPKGGAGTSGGSSKRGRGRGRGGTSNRVGRGRGSRYG</sequence>
<evidence type="ECO:0000256" key="12">
    <source>
        <dbReference type="RuleBase" id="RU362092"/>
    </source>
</evidence>
<feature type="region of interest" description="Disordered" evidence="13">
    <location>
        <begin position="631"/>
        <end position="756"/>
    </location>
</feature>
<dbReference type="CDD" id="cd03362">
    <property type="entry name" value="TOPRIM_TopoIA_TopoIII"/>
    <property type="match status" value="1"/>
</dbReference>
<dbReference type="OrthoDB" id="430051at2759"/>
<dbReference type="GO" id="GO:0006310">
    <property type="term" value="P:DNA recombination"/>
    <property type="evidence" value="ECO:0007669"/>
    <property type="project" value="TreeGrafter"/>
</dbReference>
<dbReference type="Proteomes" id="UP000198372">
    <property type="component" value="Unassembled WGS sequence"/>
</dbReference>
<evidence type="ECO:0000313" key="19">
    <source>
        <dbReference type="Proteomes" id="UP000198372"/>
    </source>
</evidence>
<dbReference type="GO" id="GO:0005634">
    <property type="term" value="C:nucleus"/>
    <property type="evidence" value="ECO:0007669"/>
    <property type="project" value="TreeGrafter"/>
</dbReference>
<dbReference type="PRINTS" id="PR00417">
    <property type="entry name" value="PRTPISMRASEI"/>
</dbReference>
<dbReference type="FunFam" id="3.40.50.140:FF:000005">
    <property type="entry name" value="DNA topoisomerase"/>
    <property type="match status" value="1"/>
</dbReference>
<keyword evidence="6 11" id="KW-0863">Zinc-finger</keyword>
<comment type="function">
    <text evidence="12">Introduces a single-strand break via transesterification at a target site in duplex DNA. Releases the supercoiling and torsional tension of DNA introduced during the DNA replication and transcription by transiently cleaving and rejoining one strand of the DNA duplex. The scissile phosphodiester is attacked by the catalytic tyrosine of the enzyme, resulting in the formation of a DNA-(5'-phosphotyrosyl)-enzyme intermediate and the expulsion of a 3'-OH DNA strand.</text>
</comment>
<dbReference type="PANTHER" id="PTHR11390">
    <property type="entry name" value="PROKARYOTIC DNA TOPOISOMERASE"/>
    <property type="match status" value="1"/>
</dbReference>
<dbReference type="AlphaFoldDB" id="A0A238FLI3"/>
<evidence type="ECO:0000256" key="9">
    <source>
        <dbReference type="ARBA" id="ARBA00023125"/>
    </source>
</evidence>
<dbReference type="Gene3D" id="1.10.460.10">
    <property type="entry name" value="Topoisomerase I, domain 2"/>
    <property type="match status" value="1"/>
</dbReference>
<feature type="region of interest" description="Disordered" evidence="13">
    <location>
        <begin position="1042"/>
        <end position="1082"/>
    </location>
</feature>
<dbReference type="PROSITE" id="PS52039">
    <property type="entry name" value="TOPO_IA_2"/>
    <property type="match status" value="1"/>
</dbReference>
<dbReference type="SMART" id="SM00343">
    <property type="entry name" value="ZnF_C2HC"/>
    <property type="match status" value="3"/>
</dbReference>
<dbReference type="SUPFAM" id="SSF57756">
    <property type="entry name" value="Retrovirus zinc finger-like domains"/>
    <property type="match status" value="3"/>
</dbReference>
<dbReference type="GO" id="GO:0006281">
    <property type="term" value="P:DNA repair"/>
    <property type="evidence" value="ECO:0007669"/>
    <property type="project" value="TreeGrafter"/>
</dbReference>
<feature type="domain" description="GRF-type" evidence="16">
    <location>
        <begin position="794"/>
        <end position="835"/>
    </location>
</feature>
<evidence type="ECO:0000259" key="14">
    <source>
        <dbReference type="PROSITE" id="PS50158"/>
    </source>
</evidence>
<dbReference type="FunFam" id="1.10.290.10:FF:000001">
    <property type="entry name" value="DNA topoisomerase"/>
    <property type="match status" value="1"/>
</dbReference>
<evidence type="ECO:0000256" key="5">
    <source>
        <dbReference type="ARBA" id="ARBA00022723"/>
    </source>
</evidence>
<keyword evidence="7" id="KW-0862">Zinc</keyword>
<dbReference type="Gene3D" id="1.10.290.10">
    <property type="entry name" value="Topoisomerase I, domain 4"/>
    <property type="match status" value="1"/>
</dbReference>
<feature type="region of interest" description="Disordered" evidence="13">
    <location>
        <begin position="926"/>
        <end position="945"/>
    </location>
</feature>
<comment type="similarity">
    <text evidence="2 12">Belongs to the type IA topoisomerase family.</text>
</comment>
<dbReference type="SMART" id="SM00437">
    <property type="entry name" value="TOP1Ac"/>
    <property type="match status" value="1"/>
</dbReference>
<dbReference type="InterPro" id="IPR013824">
    <property type="entry name" value="Topo_IA_cen_sub1"/>
</dbReference>
<dbReference type="GO" id="GO:0003677">
    <property type="term" value="F:DNA binding"/>
    <property type="evidence" value="ECO:0007669"/>
    <property type="project" value="UniProtKB-KW"/>
</dbReference>
<dbReference type="InterPro" id="IPR010666">
    <property type="entry name" value="Znf_GRF"/>
</dbReference>
<dbReference type="InterPro" id="IPR013497">
    <property type="entry name" value="Topo_IA_cen"/>
</dbReference>
<feature type="compositionally biased region" description="Basic and acidic residues" evidence="13">
    <location>
        <begin position="961"/>
        <end position="977"/>
    </location>
</feature>
<dbReference type="GO" id="GO:0006265">
    <property type="term" value="P:DNA topological change"/>
    <property type="evidence" value="ECO:0007669"/>
    <property type="project" value="InterPro"/>
</dbReference>
<dbReference type="SUPFAM" id="SSF56712">
    <property type="entry name" value="Prokaryotic type I DNA topoisomerase"/>
    <property type="match status" value="1"/>
</dbReference>
<dbReference type="InterPro" id="IPR001878">
    <property type="entry name" value="Znf_CCHC"/>
</dbReference>
<dbReference type="PROSITE" id="PS51999">
    <property type="entry name" value="ZF_GRF"/>
    <property type="match status" value="2"/>
</dbReference>
<reference evidence="19" key="1">
    <citation type="submission" date="2016-09" db="EMBL/GenBank/DDBJ databases">
        <authorList>
            <person name="Jeantristanb JTB J.-T."/>
            <person name="Ricardo R."/>
        </authorList>
    </citation>
    <scope>NUCLEOTIDE SEQUENCE [LARGE SCALE GENOMIC DNA]</scope>
</reference>
<dbReference type="InterPro" id="IPR006171">
    <property type="entry name" value="TOPRIM_dom"/>
</dbReference>
<keyword evidence="19" id="KW-1185">Reference proteome</keyword>
<feature type="compositionally biased region" description="Gly residues" evidence="13">
    <location>
        <begin position="697"/>
        <end position="708"/>
    </location>
</feature>
<dbReference type="InterPro" id="IPR013826">
    <property type="entry name" value="Topo_IA_cen_sub3"/>
</dbReference>
<feature type="domain" description="GRF-type" evidence="16">
    <location>
        <begin position="879"/>
        <end position="922"/>
    </location>
</feature>
<feature type="compositionally biased region" description="Basic and acidic residues" evidence="13">
    <location>
        <begin position="390"/>
        <end position="402"/>
    </location>
</feature>
<protein>
    <recommendedName>
        <fullName evidence="3 12">DNA topoisomerase</fullName>
        <ecNumber evidence="3 12">5.6.2.1</ecNumber>
    </recommendedName>
</protein>
<dbReference type="GO" id="GO:0003917">
    <property type="term" value="F:DNA topoisomerase type I (single strand cut, ATP-independent) activity"/>
    <property type="evidence" value="ECO:0007669"/>
    <property type="project" value="UniProtKB-EC"/>
</dbReference>
<evidence type="ECO:0000256" key="8">
    <source>
        <dbReference type="ARBA" id="ARBA00023029"/>
    </source>
</evidence>
<accession>A0A238FLI3</accession>
<dbReference type="InterPro" id="IPR013825">
    <property type="entry name" value="Topo_IA_cen_sub2"/>
</dbReference>
<evidence type="ECO:0000256" key="7">
    <source>
        <dbReference type="ARBA" id="ARBA00022833"/>
    </source>
</evidence>
<feature type="domain" description="CCHC-type" evidence="14">
    <location>
        <begin position="1031"/>
        <end position="1046"/>
    </location>
</feature>
<dbReference type="GO" id="GO:0008270">
    <property type="term" value="F:zinc ion binding"/>
    <property type="evidence" value="ECO:0007669"/>
    <property type="project" value="UniProtKB-KW"/>
</dbReference>